<gene>
    <name evidence="2" type="ORF">EM808_02705</name>
</gene>
<dbReference type="EMBL" id="RZTZ01000001">
    <property type="protein sequence ID" value="RVT67406.1"/>
    <property type="molecule type" value="Genomic_DNA"/>
</dbReference>
<dbReference type="Proteomes" id="UP000288024">
    <property type="component" value="Unassembled WGS sequence"/>
</dbReference>
<evidence type="ECO:0000313" key="2">
    <source>
        <dbReference type="EMBL" id="RVT67406.1"/>
    </source>
</evidence>
<keyword evidence="1" id="KW-0812">Transmembrane</keyword>
<feature type="transmembrane region" description="Helical" evidence="1">
    <location>
        <begin position="22"/>
        <end position="45"/>
    </location>
</feature>
<comment type="caution">
    <text evidence="2">The sequence shown here is derived from an EMBL/GenBank/DDBJ whole genome shotgun (WGS) entry which is preliminary data.</text>
</comment>
<protein>
    <submittedName>
        <fullName evidence="2">DUF624 domain-containing protein</fullName>
    </submittedName>
</protein>
<evidence type="ECO:0000313" key="3">
    <source>
        <dbReference type="Proteomes" id="UP000288024"/>
    </source>
</evidence>
<dbReference type="RefSeq" id="WP_127735448.1">
    <property type="nucleotide sequence ID" value="NZ_JARMUY010000003.1"/>
</dbReference>
<sequence length="212" mass="24135">MAWSNKIMIYLDKAVNIIYLNLLWLAGVVLGLGFFGVFPATYALFHLQKEEAYKADYPSYLQIAKSFFTAYKKGFMKMNGLALIYGAILYVLWIDMQLVKQMAIGLAVLYYPLLFIMIYVLAAIVYTFPVAIHTEGTFKQKAKLVLALPLLMPVQSIFSLLFFLVLLAAAYKFSIILPLCFVSIYIICIERFISGELMKKGAIKEEIIQENM</sequence>
<feature type="transmembrane region" description="Helical" evidence="1">
    <location>
        <begin position="78"/>
        <end position="96"/>
    </location>
</feature>
<dbReference type="InterPro" id="IPR006938">
    <property type="entry name" value="DUF624"/>
</dbReference>
<dbReference type="Pfam" id="PF04854">
    <property type="entry name" value="DUF624"/>
    <property type="match status" value="1"/>
</dbReference>
<name>A0A437KGI3_9BACI</name>
<keyword evidence="3" id="KW-1185">Reference proteome</keyword>
<feature type="transmembrane region" description="Helical" evidence="1">
    <location>
        <begin position="175"/>
        <end position="193"/>
    </location>
</feature>
<reference evidence="2 3" key="1">
    <citation type="submission" date="2019-01" db="EMBL/GenBank/DDBJ databases">
        <title>Bacillus sp. M5HDSG1-1, whole genome shotgun sequence.</title>
        <authorList>
            <person name="Tuo L."/>
        </authorList>
    </citation>
    <scope>NUCLEOTIDE SEQUENCE [LARGE SCALE GENOMIC DNA]</scope>
    <source>
        <strain evidence="2 3">M5HDSG1-1</strain>
    </source>
</reference>
<evidence type="ECO:0000256" key="1">
    <source>
        <dbReference type="SAM" id="Phobius"/>
    </source>
</evidence>
<feature type="transmembrane region" description="Helical" evidence="1">
    <location>
        <begin position="144"/>
        <end position="169"/>
    </location>
</feature>
<keyword evidence="1" id="KW-0472">Membrane</keyword>
<keyword evidence="1" id="KW-1133">Transmembrane helix</keyword>
<feature type="transmembrane region" description="Helical" evidence="1">
    <location>
        <begin position="108"/>
        <end position="132"/>
    </location>
</feature>
<proteinExistence type="predicted"/>
<organism evidence="2 3">
    <name type="scientific">Niallia taxi</name>
    <dbReference type="NCBI Taxonomy" id="2499688"/>
    <lineage>
        <taxon>Bacteria</taxon>
        <taxon>Bacillati</taxon>
        <taxon>Bacillota</taxon>
        <taxon>Bacilli</taxon>
        <taxon>Bacillales</taxon>
        <taxon>Bacillaceae</taxon>
        <taxon>Niallia</taxon>
    </lineage>
</organism>
<accession>A0A437KGI3</accession>
<dbReference type="AlphaFoldDB" id="A0A437KGI3"/>